<organism evidence="2 3">
    <name type="scientific">Kushneria sinocarnis</name>
    <dbReference type="NCBI Taxonomy" id="595502"/>
    <lineage>
        <taxon>Bacteria</taxon>
        <taxon>Pseudomonadati</taxon>
        <taxon>Pseudomonadota</taxon>
        <taxon>Gammaproteobacteria</taxon>
        <taxon>Oceanospirillales</taxon>
        <taxon>Halomonadaceae</taxon>
        <taxon>Kushneria</taxon>
    </lineage>
</organism>
<evidence type="ECO:0000313" key="3">
    <source>
        <dbReference type="Proteomes" id="UP000281975"/>
    </source>
</evidence>
<reference evidence="2 3" key="1">
    <citation type="submission" date="2018-10" db="EMBL/GenBank/DDBJ databases">
        <title>Genomic Encyclopedia of Type Strains, Phase IV (KMG-IV): sequencing the most valuable type-strain genomes for metagenomic binning, comparative biology and taxonomic classification.</title>
        <authorList>
            <person name="Goeker M."/>
        </authorList>
    </citation>
    <scope>NUCLEOTIDE SEQUENCE [LARGE SCALE GENOMIC DNA]</scope>
    <source>
        <strain evidence="2 3">DSM 23229</strain>
    </source>
</reference>
<dbReference type="Proteomes" id="UP000281975">
    <property type="component" value="Unassembled WGS sequence"/>
</dbReference>
<dbReference type="OrthoDB" id="5294347at2"/>
<evidence type="ECO:0000259" key="1">
    <source>
        <dbReference type="Pfam" id="PF05099"/>
    </source>
</evidence>
<dbReference type="RefSeq" id="WP_121173056.1">
    <property type="nucleotide sequence ID" value="NZ_RBIN01000006.1"/>
</dbReference>
<dbReference type="Gene3D" id="1.10.3680.10">
    <property type="entry name" value="TerB-like"/>
    <property type="match status" value="1"/>
</dbReference>
<dbReference type="Pfam" id="PF05099">
    <property type="entry name" value="TerB"/>
    <property type="match status" value="1"/>
</dbReference>
<dbReference type="AlphaFoldDB" id="A0A420WV37"/>
<comment type="caution">
    <text evidence="2">The sequence shown here is derived from an EMBL/GenBank/DDBJ whole genome shotgun (WGS) entry which is preliminary data.</text>
</comment>
<name>A0A420WV37_9GAMM</name>
<dbReference type="InterPro" id="IPR007791">
    <property type="entry name" value="DjlA_N"/>
</dbReference>
<dbReference type="SUPFAM" id="SSF158682">
    <property type="entry name" value="TerB-like"/>
    <property type="match status" value="1"/>
</dbReference>
<sequence length="153" mass="17888">MLDAIQNFFDRMVARPDAANDAELTLELATAALMCEIIRADGKVDDEERMALTRMLQRRFSLDEQAVDELVRLALQEAEESVDHYQFVRLINDRYDYQRKTALVQRMWQLAYADGELDPQEEARVRKLAELLHVEHHDFINAKLRAWQVLGLD</sequence>
<proteinExistence type="predicted"/>
<keyword evidence="3" id="KW-1185">Reference proteome</keyword>
<evidence type="ECO:0000313" key="2">
    <source>
        <dbReference type="EMBL" id="RKR02394.1"/>
    </source>
</evidence>
<dbReference type="InterPro" id="IPR029024">
    <property type="entry name" value="TerB-like"/>
</dbReference>
<dbReference type="EMBL" id="RBIN01000006">
    <property type="protein sequence ID" value="RKR02394.1"/>
    <property type="molecule type" value="Genomic_DNA"/>
</dbReference>
<gene>
    <name evidence="2" type="ORF">C7446_2104</name>
</gene>
<protein>
    <submittedName>
        <fullName evidence="2">Putative tellurite resistance protein B-like protein</fullName>
    </submittedName>
</protein>
<dbReference type="CDD" id="cd07313">
    <property type="entry name" value="terB_like_2"/>
    <property type="match status" value="1"/>
</dbReference>
<accession>A0A420WV37</accession>
<feature type="domain" description="Co-chaperone DjlA N-terminal" evidence="1">
    <location>
        <begin position="27"/>
        <end position="143"/>
    </location>
</feature>